<name>A0AA38XWJ8_9EURO</name>
<feature type="transmembrane region" description="Helical" evidence="6">
    <location>
        <begin position="83"/>
        <end position="103"/>
    </location>
</feature>
<keyword evidence="4 6" id="KW-1133">Transmembrane helix</keyword>
<keyword evidence="3 6" id="KW-0812">Transmembrane</keyword>
<reference evidence="7" key="1">
    <citation type="submission" date="2022-10" db="EMBL/GenBank/DDBJ databases">
        <title>Culturing micro-colonial fungi from biological soil crusts in the Mojave desert and describing Neophaeococcomyces mojavensis, and introducing the new genera and species Taxawa tesnikishii.</title>
        <authorList>
            <person name="Kurbessoian T."/>
            <person name="Stajich J.E."/>
        </authorList>
    </citation>
    <scope>NUCLEOTIDE SEQUENCE</scope>
    <source>
        <strain evidence="7">TK_35</strain>
    </source>
</reference>
<feature type="transmembrane region" description="Helical" evidence="6">
    <location>
        <begin position="47"/>
        <end position="63"/>
    </location>
</feature>
<proteinExistence type="predicted"/>
<evidence type="ECO:0000256" key="3">
    <source>
        <dbReference type="ARBA" id="ARBA00022692"/>
    </source>
</evidence>
<evidence type="ECO:0000256" key="5">
    <source>
        <dbReference type="ARBA" id="ARBA00023136"/>
    </source>
</evidence>
<feature type="transmembrane region" description="Helical" evidence="6">
    <location>
        <begin position="110"/>
        <end position="128"/>
    </location>
</feature>
<organism evidence="7">
    <name type="scientific">Knufia peltigerae</name>
    <dbReference type="NCBI Taxonomy" id="1002370"/>
    <lineage>
        <taxon>Eukaryota</taxon>
        <taxon>Fungi</taxon>
        <taxon>Dikarya</taxon>
        <taxon>Ascomycota</taxon>
        <taxon>Pezizomycotina</taxon>
        <taxon>Eurotiomycetes</taxon>
        <taxon>Chaetothyriomycetidae</taxon>
        <taxon>Chaetothyriales</taxon>
        <taxon>Trichomeriaceae</taxon>
        <taxon>Knufia</taxon>
    </lineage>
</organism>
<evidence type="ECO:0008006" key="8">
    <source>
        <dbReference type="Google" id="ProtNLM"/>
    </source>
</evidence>
<sequence>MAGQEILLQRPVGWARAYRPAWLLIIPRPAHPEDVAVDTSLHSLAKLAARVLLMLLFLVSGLGKLSDPAATQGYMAAMGLPGILLWPTILFEIGTALCILLGLQTRAVAAVLAAFSLVTAFIFHHQLADPVQQIMFLKNLAIAGGFLLLACSGPGRYSVDARRGKP</sequence>
<comment type="subcellular location">
    <subcellularLocation>
        <location evidence="1">Cell membrane</location>
        <topology evidence="1">Multi-pass membrane protein</topology>
    </subcellularLocation>
</comment>
<feature type="transmembrane region" description="Helical" evidence="6">
    <location>
        <begin position="140"/>
        <end position="159"/>
    </location>
</feature>
<dbReference type="PANTHER" id="PTHR33452">
    <property type="entry name" value="OXIDOREDUCTASE CATD-RELATED"/>
    <property type="match status" value="1"/>
</dbReference>
<accession>A0AA38XWJ8</accession>
<evidence type="ECO:0000256" key="1">
    <source>
        <dbReference type="ARBA" id="ARBA00004651"/>
    </source>
</evidence>
<protein>
    <recommendedName>
        <fullName evidence="8">DoxX family protein</fullName>
    </recommendedName>
</protein>
<evidence type="ECO:0000313" key="7">
    <source>
        <dbReference type="EMBL" id="KAJ9626044.1"/>
    </source>
</evidence>
<keyword evidence="5 6" id="KW-0472">Membrane</keyword>
<dbReference type="EMBL" id="JAPDRN010000084">
    <property type="protein sequence ID" value="KAJ9626044.1"/>
    <property type="molecule type" value="Genomic_DNA"/>
</dbReference>
<keyword evidence="2" id="KW-1003">Cell membrane</keyword>
<dbReference type="AlphaFoldDB" id="A0AA38XWJ8"/>
<dbReference type="InterPro" id="IPR051907">
    <property type="entry name" value="DoxX-like_oxidoreductase"/>
</dbReference>
<dbReference type="Pfam" id="PF07681">
    <property type="entry name" value="DoxX"/>
    <property type="match status" value="1"/>
</dbReference>
<gene>
    <name evidence="7" type="ORF">H2204_010166</name>
</gene>
<dbReference type="GO" id="GO:0005886">
    <property type="term" value="C:plasma membrane"/>
    <property type="evidence" value="ECO:0007669"/>
    <property type="project" value="UniProtKB-SubCell"/>
</dbReference>
<dbReference type="PANTHER" id="PTHR33452:SF1">
    <property type="entry name" value="INNER MEMBRANE PROTEIN YPHA-RELATED"/>
    <property type="match status" value="1"/>
</dbReference>
<dbReference type="InterPro" id="IPR032808">
    <property type="entry name" value="DoxX"/>
</dbReference>
<evidence type="ECO:0000256" key="6">
    <source>
        <dbReference type="SAM" id="Phobius"/>
    </source>
</evidence>
<evidence type="ECO:0000256" key="4">
    <source>
        <dbReference type="ARBA" id="ARBA00022989"/>
    </source>
</evidence>
<evidence type="ECO:0000256" key="2">
    <source>
        <dbReference type="ARBA" id="ARBA00022475"/>
    </source>
</evidence>
<comment type="caution">
    <text evidence="7">The sequence shown here is derived from an EMBL/GenBank/DDBJ whole genome shotgun (WGS) entry which is preliminary data.</text>
</comment>